<dbReference type="Proteomes" id="UP001500556">
    <property type="component" value="Unassembled WGS sequence"/>
</dbReference>
<proteinExistence type="predicted"/>
<dbReference type="Gene3D" id="3.30.70.20">
    <property type="match status" value="1"/>
</dbReference>
<organism evidence="1 2">
    <name type="scientific">Pedococcus ginsenosidimutans</name>
    <dbReference type="NCBI Taxonomy" id="490570"/>
    <lineage>
        <taxon>Bacteria</taxon>
        <taxon>Bacillati</taxon>
        <taxon>Actinomycetota</taxon>
        <taxon>Actinomycetes</taxon>
        <taxon>Micrococcales</taxon>
        <taxon>Intrasporangiaceae</taxon>
        <taxon>Pedococcus</taxon>
    </lineage>
</organism>
<accession>A0ABP8YCY1</accession>
<reference evidence="2" key="1">
    <citation type="journal article" date="2019" name="Int. J. Syst. Evol. Microbiol.">
        <title>The Global Catalogue of Microorganisms (GCM) 10K type strain sequencing project: providing services to taxonomists for standard genome sequencing and annotation.</title>
        <authorList>
            <consortium name="The Broad Institute Genomics Platform"/>
            <consortium name="The Broad Institute Genome Sequencing Center for Infectious Disease"/>
            <person name="Wu L."/>
            <person name="Ma J."/>
        </authorList>
    </citation>
    <scope>NUCLEOTIDE SEQUENCE [LARGE SCALE GENOMIC DNA]</scope>
    <source>
        <strain evidence="2">JCM 18961</strain>
    </source>
</reference>
<dbReference type="Pfam" id="PF13459">
    <property type="entry name" value="Fer4_15"/>
    <property type="match status" value="1"/>
</dbReference>
<comment type="caution">
    <text evidence="1">The sequence shown here is derived from an EMBL/GenBank/DDBJ whole genome shotgun (WGS) entry which is preliminary data.</text>
</comment>
<name>A0ABP8YCY1_9MICO</name>
<evidence type="ECO:0008006" key="3">
    <source>
        <dbReference type="Google" id="ProtNLM"/>
    </source>
</evidence>
<keyword evidence="2" id="KW-1185">Reference proteome</keyword>
<sequence>MSASSPTEFPTLRVDRVACTGHGVCASLLPGSVRLDEWGYPVVLDEAAGGVDDGDRARAAAVRLCPAMALYEGRRS</sequence>
<dbReference type="RefSeq" id="WP_345503571.1">
    <property type="nucleotide sequence ID" value="NZ_BAABLO010000011.1"/>
</dbReference>
<dbReference type="EMBL" id="BAABLO010000011">
    <property type="protein sequence ID" value="GAA4725052.1"/>
    <property type="molecule type" value="Genomic_DNA"/>
</dbReference>
<evidence type="ECO:0000313" key="1">
    <source>
        <dbReference type="EMBL" id="GAA4725052.1"/>
    </source>
</evidence>
<gene>
    <name evidence="1" type="ORF">GCM10025782_23920</name>
</gene>
<evidence type="ECO:0000313" key="2">
    <source>
        <dbReference type="Proteomes" id="UP001500556"/>
    </source>
</evidence>
<protein>
    <recommendedName>
        <fullName evidence="3">Ferredoxin</fullName>
    </recommendedName>
</protein>
<dbReference type="SUPFAM" id="SSF54862">
    <property type="entry name" value="4Fe-4S ferredoxins"/>
    <property type="match status" value="1"/>
</dbReference>